<feature type="non-terminal residue" evidence="1">
    <location>
        <position position="1"/>
    </location>
</feature>
<gene>
    <name evidence="1" type="ORF">AFUS01_LOCUS42412</name>
</gene>
<dbReference type="Proteomes" id="UP000708208">
    <property type="component" value="Unassembled WGS sequence"/>
</dbReference>
<proteinExistence type="predicted"/>
<accession>A0A8J2LC36</accession>
<sequence>HRYNHTVSETG</sequence>
<reference evidence="1" key="1">
    <citation type="submission" date="2021-06" db="EMBL/GenBank/DDBJ databases">
        <authorList>
            <person name="Hodson N. C."/>
            <person name="Mongue J. A."/>
            <person name="Jaron S. K."/>
        </authorList>
    </citation>
    <scope>NUCLEOTIDE SEQUENCE</scope>
</reference>
<name>A0A8J2LC36_9HEXA</name>
<evidence type="ECO:0000313" key="2">
    <source>
        <dbReference type="Proteomes" id="UP000708208"/>
    </source>
</evidence>
<dbReference type="EMBL" id="CAJVCH010566701">
    <property type="protein sequence ID" value="CAG7832742.1"/>
    <property type="molecule type" value="Genomic_DNA"/>
</dbReference>
<evidence type="ECO:0000313" key="1">
    <source>
        <dbReference type="EMBL" id="CAG7832742.1"/>
    </source>
</evidence>
<organism evidence="1 2">
    <name type="scientific">Allacma fusca</name>
    <dbReference type="NCBI Taxonomy" id="39272"/>
    <lineage>
        <taxon>Eukaryota</taxon>
        <taxon>Metazoa</taxon>
        <taxon>Ecdysozoa</taxon>
        <taxon>Arthropoda</taxon>
        <taxon>Hexapoda</taxon>
        <taxon>Collembola</taxon>
        <taxon>Symphypleona</taxon>
        <taxon>Sminthuridae</taxon>
        <taxon>Allacma</taxon>
    </lineage>
</organism>
<keyword evidence="2" id="KW-1185">Reference proteome</keyword>
<comment type="caution">
    <text evidence="1">The sequence shown here is derived from an EMBL/GenBank/DDBJ whole genome shotgun (WGS) entry which is preliminary data.</text>
</comment>
<protein>
    <submittedName>
        <fullName evidence="1">Uncharacterized protein</fullName>
    </submittedName>
</protein>